<dbReference type="RefSeq" id="WP_257531816.1">
    <property type="nucleotide sequence ID" value="NZ_JANKAS010000009.1"/>
</dbReference>
<sequence length="154" mass="16579">MEKVKISFNLNDKDVIVEVNPKKRLLDMLREDFKLTSVKEGCSEGECGACTVIVDNNAVTSCLVLAPQVDGASVITLEGLAKNGELDTLQQSFIDAGAVQCGFCTPGMILSAKALLMKNPHPSKEEIKRAMSGNLCRCTGYVKIIDAVEKASNK</sequence>
<name>A0AAE3KZM1_9FIRM</name>
<organism evidence="7 8">
    <name type="scientific">Irregularibacter muris</name>
    <dbReference type="NCBI Taxonomy" id="1796619"/>
    <lineage>
        <taxon>Bacteria</taxon>
        <taxon>Bacillati</taxon>
        <taxon>Bacillota</taxon>
        <taxon>Clostridia</taxon>
        <taxon>Eubacteriales</taxon>
        <taxon>Eubacteriaceae</taxon>
        <taxon>Irregularibacter</taxon>
    </lineage>
</organism>
<dbReference type="PANTHER" id="PTHR44379:SF8">
    <property type="entry name" value="XANTHINE DEHYDROGENASE IRON-SULFUR-BINDING SUBUNIT XDHC-RELATED"/>
    <property type="match status" value="1"/>
</dbReference>
<evidence type="ECO:0000259" key="6">
    <source>
        <dbReference type="PROSITE" id="PS51085"/>
    </source>
</evidence>
<dbReference type="GO" id="GO:0016491">
    <property type="term" value="F:oxidoreductase activity"/>
    <property type="evidence" value="ECO:0007669"/>
    <property type="project" value="UniProtKB-KW"/>
</dbReference>
<feature type="domain" description="2Fe-2S ferredoxin-type" evidence="6">
    <location>
        <begin position="4"/>
        <end position="80"/>
    </location>
</feature>
<keyword evidence="2" id="KW-0479">Metal-binding</keyword>
<dbReference type="InterPro" id="IPR012675">
    <property type="entry name" value="Beta-grasp_dom_sf"/>
</dbReference>
<dbReference type="SUPFAM" id="SSF54292">
    <property type="entry name" value="2Fe-2S ferredoxin-like"/>
    <property type="match status" value="1"/>
</dbReference>
<keyword evidence="4" id="KW-0408">Iron</keyword>
<protein>
    <submittedName>
        <fullName evidence="7">(2Fe-2S)-binding protein</fullName>
    </submittedName>
</protein>
<dbReference type="PANTHER" id="PTHR44379">
    <property type="entry name" value="OXIDOREDUCTASE WITH IRON-SULFUR SUBUNIT"/>
    <property type="match status" value="1"/>
</dbReference>
<dbReference type="InterPro" id="IPR036010">
    <property type="entry name" value="2Fe-2S_ferredoxin-like_sf"/>
</dbReference>
<dbReference type="GO" id="GO:0051537">
    <property type="term" value="F:2 iron, 2 sulfur cluster binding"/>
    <property type="evidence" value="ECO:0007669"/>
    <property type="project" value="UniProtKB-KW"/>
</dbReference>
<dbReference type="Pfam" id="PF00111">
    <property type="entry name" value="Fer2"/>
    <property type="match status" value="1"/>
</dbReference>
<dbReference type="InterPro" id="IPR036884">
    <property type="entry name" value="2Fe-2S-bd_dom_sf"/>
</dbReference>
<comment type="caution">
    <text evidence="7">The sequence shown here is derived from an EMBL/GenBank/DDBJ whole genome shotgun (WGS) entry which is preliminary data.</text>
</comment>
<dbReference type="Gene3D" id="1.10.150.120">
    <property type="entry name" value="[2Fe-2S]-binding domain"/>
    <property type="match status" value="1"/>
</dbReference>
<keyword evidence="3" id="KW-0560">Oxidoreductase</keyword>
<dbReference type="GO" id="GO:0046872">
    <property type="term" value="F:metal ion binding"/>
    <property type="evidence" value="ECO:0007669"/>
    <property type="project" value="UniProtKB-KW"/>
</dbReference>
<evidence type="ECO:0000256" key="5">
    <source>
        <dbReference type="ARBA" id="ARBA00023014"/>
    </source>
</evidence>
<dbReference type="InterPro" id="IPR051452">
    <property type="entry name" value="Diverse_Oxidoreductases"/>
</dbReference>
<evidence type="ECO:0000256" key="2">
    <source>
        <dbReference type="ARBA" id="ARBA00022723"/>
    </source>
</evidence>
<dbReference type="Proteomes" id="UP001205748">
    <property type="component" value="Unassembled WGS sequence"/>
</dbReference>
<evidence type="ECO:0000256" key="4">
    <source>
        <dbReference type="ARBA" id="ARBA00023004"/>
    </source>
</evidence>
<evidence type="ECO:0000256" key="3">
    <source>
        <dbReference type="ARBA" id="ARBA00023002"/>
    </source>
</evidence>
<proteinExistence type="predicted"/>
<keyword evidence="1" id="KW-0001">2Fe-2S</keyword>
<accession>A0AAE3KZM1</accession>
<evidence type="ECO:0000313" key="7">
    <source>
        <dbReference type="EMBL" id="MCR1899445.1"/>
    </source>
</evidence>
<dbReference type="AlphaFoldDB" id="A0AAE3KZM1"/>
<dbReference type="InterPro" id="IPR002888">
    <property type="entry name" value="2Fe-2S-bd"/>
</dbReference>
<dbReference type="PROSITE" id="PS51085">
    <property type="entry name" value="2FE2S_FER_2"/>
    <property type="match status" value="1"/>
</dbReference>
<dbReference type="SUPFAM" id="SSF47741">
    <property type="entry name" value="CO dehydrogenase ISP C-domain like"/>
    <property type="match status" value="1"/>
</dbReference>
<evidence type="ECO:0000313" key="8">
    <source>
        <dbReference type="Proteomes" id="UP001205748"/>
    </source>
</evidence>
<dbReference type="Pfam" id="PF01799">
    <property type="entry name" value="Fer2_2"/>
    <property type="match status" value="1"/>
</dbReference>
<keyword evidence="8" id="KW-1185">Reference proteome</keyword>
<dbReference type="Gene3D" id="3.10.20.30">
    <property type="match status" value="1"/>
</dbReference>
<dbReference type="FunFam" id="1.10.150.120:FF:000003">
    <property type="entry name" value="Carbon monoxide dehydrogenase, small subunit"/>
    <property type="match status" value="1"/>
</dbReference>
<dbReference type="InterPro" id="IPR001041">
    <property type="entry name" value="2Fe-2S_ferredoxin-type"/>
</dbReference>
<keyword evidence="5" id="KW-0411">Iron-sulfur</keyword>
<gene>
    <name evidence="7" type="ORF">NSA47_10660</name>
</gene>
<dbReference type="PROSITE" id="PS00197">
    <property type="entry name" value="2FE2S_FER_1"/>
    <property type="match status" value="1"/>
</dbReference>
<dbReference type="InterPro" id="IPR006058">
    <property type="entry name" value="2Fe2S_fd_BS"/>
</dbReference>
<dbReference type="CDD" id="cd00207">
    <property type="entry name" value="fer2"/>
    <property type="match status" value="1"/>
</dbReference>
<reference evidence="7" key="1">
    <citation type="submission" date="2022-07" db="EMBL/GenBank/DDBJ databases">
        <title>Enhanced cultured diversity of the mouse gut microbiota enables custom-made synthetic communities.</title>
        <authorList>
            <person name="Afrizal A."/>
        </authorList>
    </citation>
    <scope>NUCLEOTIDE SEQUENCE</scope>
    <source>
        <strain evidence="7">DSM 28593</strain>
    </source>
</reference>
<dbReference type="EMBL" id="JANKAS010000009">
    <property type="protein sequence ID" value="MCR1899445.1"/>
    <property type="molecule type" value="Genomic_DNA"/>
</dbReference>
<evidence type="ECO:0000256" key="1">
    <source>
        <dbReference type="ARBA" id="ARBA00022714"/>
    </source>
</evidence>